<organism evidence="2 3">
    <name type="scientific">Dentiscutata erythropus</name>
    <dbReference type="NCBI Taxonomy" id="1348616"/>
    <lineage>
        <taxon>Eukaryota</taxon>
        <taxon>Fungi</taxon>
        <taxon>Fungi incertae sedis</taxon>
        <taxon>Mucoromycota</taxon>
        <taxon>Glomeromycotina</taxon>
        <taxon>Glomeromycetes</taxon>
        <taxon>Diversisporales</taxon>
        <taxon>Gigasporaceae</taxon>
        <taxon>Dentiscutata</taxon>
    </lineage>
</organism>
<gene>
    <name evidence="2" type="ORF">DERYTH_LOCUS1779</name>
</gene>
<reference evidence="2" key="1">
    <citation type="submission" date="2021-06" db="EMBL/GenBank/DDBJ databases">
        <authorList>
            <person name="Kallberg Y."/>
            <person name="Tangrot J."/>
            <person name="Rosling A."/>
        </authorList>
    </citation>
    <scope>NUCLEOTIDE SEQUENCE</scope>
    <source>
        <strain evidence="2">MA453B</strain>
    </source>
</reference>
<proteinExistence type="predicted"/>
<dbReference type="Proteomes" id="UP000789405">
    <property type="component" value="Unassembled WGS sequence"/>
</dbReference>
<comment type="caution">
    <text evidence="2">The sequence shown here is derived from an EMBL/GenBank/DDBJ whole genome shotgun (WGS) entry which is preliminary data.</text>
</comment>
<sequence length="405" mass="46932">MVYDIRKVILAKYYPLIETKFEVRERLYMPGIVICGPNMNVQPKCYLGLTGTKGNECDNHWWTQRPIEQFKFIFPDTVGEGGMNYMFCPNAWLPNAKNCYILAPPFTAMFSPNMTEEMTIHLYSNESTTSITSTRRWVQFGIFWPWMGQDPYLVRPDFFNLPSETLFSFSRKELYRLDGKLQITYDVSPARRALPVFTNDTKKWGEIHIRPDYEPTLGGYEVTVSREREYFTIYDLLPTFGGCIGMLFLIYKLLWGDNRLNPFGLFQKYIFRSIPRINHFSNGYGLYSNAIILDHIEKPQSVAIKLSNKGFTKMSEDDSDGIQRNTDYPFKGFGPGRLDETRSSLIESGASPGIGGNVNQSTNSDQLNDPSRIVEVESIKKEIDQLRQELLDWKNFLIRYLSFNE</sequence>
<name>A0A9N8WBS0_9GLOM</name>
<dbReference type="EMBL" id="CAJVPY010000524">
    <property type="protein sequence ID" value="CAG8477959.1"/>
    <property type="molecule type" value="Genomic_DNA"/>
</dbReference>
<dbReference type="AlphaFoldDB" id="A0A9N8WBS0"/>
<feature type="compositionally biased region" description="Polar residues" evidence="1">
    <location>
        <begin position="357"/>
        <end position="369"/>
    </location>
</feature>
<evidence type="ECO:0000313" key="2">
    <source>
        <dbReference type="EMBL" id="CAG8477959.1"/>
    </source>
</evidence>
<accession>A0A9N8WBS0</accession>
<dbReference type="OrthoDB" id="2375002at2759"/>
<feature type="region of interest" description="Disordered" evidence="1">
    <location>
        <begin position="349"/>
        <end position="369"/>
    </location>
</feature>
<protein>
    <submittedName>
        <fullName evidence="2">870_t:CDS:1</fullName>
    </submittedName>
</protein>
<keyword evidence="3" id="KW-1185">Reference proteome</keyword>
<evidence type="ECO:0000313" key="3">
    <source>
        <dbReference type="Proteomes" id="UP000789405"/>
    </source>
</evidence>
<evidence type="ECO:0000256" key="1">
    <source>
        <dbReference type="SAM" id="MobiDB-lite"/>
    </source>
</evidence>